<evidence type="ECO:0000259" key="5">
    <source>
        <dbReference type="PROSITE" id="PS50931"/>
    </source>
</evidence>
<sequence length="359" mass="39237">MVFLDQGRTRLAGRIANVNGVASLHADGLNMSRHYAKVQYLSSILQYRIDMPKLKLGVRHVEAFRAVMSTSSMTVAARAMHTSQPQISRLISQLEAITQFSLFERNGSRLSPTQDGLRFYREVEKTFAGLAELESVAENIRSFSAARLGVAAMPRLAGDLLVKIVAQFHAAHPDVLVSIHSGNAVNVKDWIRSGFCDTGLALLTGDAPGIRVERISTLQCVAVLPAGHPLCRFRKLKPSHFDNQPFISPTGESLLRSTIDDVFAAEHVKRQIVAEASLGSSVCAMVRAGIGVSLVNMLAARDEQLNGGIELRPFSVEIPTEVALLYPPYQAQTRLVDAFAKIARPIIRDEMADLKKTPA</sequence>
<keyword evidence="3 6" id="KW-0238">DNA-binding</keyword>
<dbReference type="Gene3D" id="1.10.10.10">
    <property type="entry name" value="Winged helix-like DNA-binding domain superfamily/Winged helix DNA-binding domain"/>
    <property type="match status" value="1"/>
</dbReference>
<protein>
    <submittedName>
        <fullName evidence="6">DNA-binding transcriptional regulator, LysR family</fullName>
    </submittedName>
</protein>
<dbReference type="AlphaFoldDB" id="A0A1N6J8U2"/>
<dbReference type="PANTHER" id="PTHR30427">
    <property type="entry name" value="TRANSCRIPTIONAL ACTIVATOR PROTEIN LYSR"/>
    <property type="match status" value="1"/>
</dbReference>
<keyword evidence="4" id="KW-0804">Transcription</keyword>
<evidence type="ECO:0000256" key="4">
    <source>
        <dbReference type="ARBA" id="ARBA00023163"/>
    </source>
</evidence>
<dbReference type="GO" id="GO:0043565">
    <property type="term" value="F:sequence-specific DNA binding"/>
    <property type="evidence" value="ECO:0007669"/>
    <property type="project" value="TreeGrafter"/>
</dbReference>
<dbReference type="GO" id="GO:0010628">
    <property type="term" value="P:positive regulation of gene expression"/>
    <property type="evidence" value="ECO:0007669"/>
    <property type="project" value="TreeGrafter"/>
</dbReference>
<dbReference type="Pfam" id="PF00126">
    <property type="entry name" value="HTH_1"/>
    <property type="match status" value="1"/>
</dbReference>
<evidence type="ECO:0000256" key="3">
    <source>
        <dbReference type="ARBA" id="ARBA00023125"/>
    </source>
</evidence>
<evidence type="ECO:0000256" key="2">
    <source>
        <dbReference type="ARBA" id="ARBA00023015"/>
    </source>
</evidence>
<evidence type="ECO:0000313" key="7">
    <source>
        <dbReference type="Proteomes" id="UP000185151"/>
    </source>
</evidence>
<dbReference type="PROSITE" id="PS50931">
    <property type="entry name" value="HTH_LYSR"/>
    <property type="match status" value="1"/>
</dbReference>
<dbReference type="PANTHER" id="PTHR30427:SF1">
    <property type="entry name" value="TRANSCRIPTIONAL ACTIVATOR PROTEIN LYSR"/>
    <property type="match status" value="1"/>
</dbReference>
<reference evidence="6 7" key="1">
    <citation type="submission" date="2016-11" db="EMBL/GenBank/DDBJ databases">
        <authorList>
            <person name="Jaros S."/>
            <person name="Januszkiewicz K."/>
            <person name="Wedrychowicz H."/>
        </authorList>
    </citation>
    <scope>NUCLEOTIDE SEQUENCE [LARGE SCALE GENOMIC DNA]</scope>
    <source>
        <strain evidence="6 7">GAS95</strain>
    </source>
</reference>
<dbReference type="InterPro" id="IPR036388">
    <property type="entry name" value="WH-like_DNA-bd_sf"/>
</dbReference>
<organism evidence="6 7">
    <name type="scientific">Paraburkholderia phenazinium</name>
    <dbReference type="NCBI Taxonomy" id="60549"/>
    <lineage>
        <taxon>Bacteria</taxon>
        <taxon>Pseudomonadati</taxon>
        <taxon>Pseudomonadota</taxon>
        <taxon>Betaproteobacteria</taxon>
        <taxon>Burkholderiales</taxon>
        <taxon>Burkholderiaceae</taxon>
        <taxon>Paraburkholderia</taxon>
    </lineage>
</organism>
<dbReference type="CDD" id="cd08415">
    <property type="entry name" value="PBP2_LysR_opines_like"/>
    <property type="match status" value="1"/>
</dbReference>
<dbReference type="InterPro" id="IPR005119">
    <property type="entry name" value="LysR_subst-bd"/>
</dbReference>
<dbReference type="EMBL" id="FSRU01000001">
    <property type="protein sequence ID" value="SIO40645.1"/>
    <property type="molecule type" value="Genomic_DNA"/>
</dbReference>
<dbReference type="GO" id="GO:0003700">
    <property type="term" value="F:DNA-binding transcription factor activity"/>
    <property type="evidence" value="ECO:0007669"/>
    <property type="project" value="InterPro"/>
</dbReference>
<keyword evidence="2" id="KW-0805">Transcription regulation</keyword>
<feature type="domain" description="HTH lysR-type" evidence="5">
    <location>
        <begin position="56"/>
        <end position="113"/>
    </location>
</feature>
<dbReference type="GO" id="GO:0009089">
    <property type="term" value="P:lysine biosynthetic process via diaminopimelate"/>
    <property type="evidence" value="ECO:0007669"/>
    <property type="project" value="TreeGrafter"/>
</dbReference>
<dbReference type="InterPro" id="IPR000847">
    <property type="entry name" value="LysR_HTH_N"/>
</dbReference>
<accession>A0A1N6J8U2</accession>
<evidence type="ECO:0000256" key="1">
    <source>
        <dbReference type="ARBA" id="ARBA00009437"/>
    </source>
</evidence>
<name>A0A1N6J8U2_9BURK</name>
<comment type="similarity">
    <text evidence="1">Belongs to the LysR transcriptional regulatory family.</text>
</comment>
<gene>
    <name evidence="6" type="ORF">SAMN05444165_2905</name>
</gene>
<keyword evidence="7" id="KW-1185">Reference proteome</keyword>
<dbReference type="InterPro" id="IPR036390">
    <property type="entry name" value="WH_DNA-bd_sf"/>
</dbReference>
<dbReference type="SUPFAM" id="SSF53850">
    <property type="entry name" value="Periplasmic binding protein-like II"/>
    <property type="match status" value="1"/>
</dbReference>
<evidence type="ECO:0000313" key="6">
    <source>
        <dbReference type="EMBL" id="SIO40645.1"/>
    </source>
</evidence>
<dbReference type="Gene3D" id="3.40.190.290">
    <property type="match status" value="1"/>
</dbReference>
<dbReference type="SUPFAM" id="SSF46785">
    <property type="entry name" value="Winged helix' DNA-binding domain"/>
    <property type="match status" value="1"/>
</dbReference>
<dbReference type="Pfam" id="PF03466">
    <property type="entry name" value="LysR_substrate"/>
    <property type="match status" value="1"/>
</dbReference>
<dbReference type="Proteomes" id="UP000185151">
    <property type="component" value="Unassembled WGS sequence"/>
</dbReference>
<dbReference type="InterPro" id="IPR037424">
    <property type="entry name" value="NocR_PBP2"/>
</dbReference>
<proteinExistence type="inferred from homology"/>